<dbReference type="Gene3D" id="1.10.630.10">
    <property type="entry name" value="Cytochrome P450"/>
    <property type="match status" value="1"/>
</dbReference>
<dbReference type="EMBL" id="OZ019910">
    <property type="protein sequence ID" value="CAK9210420.1"/>
    <property type="molecule type" value="Genomic_DNA"/>
</dbReference>
<sequence>MGSEETRIWLLEYVQRYQSWSLDSSGVGKALYLLAGVIFFLVGFYELYSKRVERMAKLPPGPFQWPKFGSLPQLMFLNWGRRTSSSSSSTTTSSLRSILERLVTQYGPLVFLHLGSQSFVLVSNGEMAREVLDVHDAEYYFRPHTTVAKYLGFEFNDIGFSTGKHHRLVRKLCATQLLSHESLNKYEYIRNEARATMINTVWKSASHGNVIEVRDLVLDFTTNVLCRMLLSRTHLDIANIGLGFKQETFKSLVQEIMEVVGKLDTSMFIPWIRWLDLEGRTIELKELNRRLVKYFKGVIEEHEKSLESDDRAHESNDILDVLLSLEGDDMLSDEAIMGILLDMVVGGTSPSSSSVEWALAELVCNPVILDKVQSELDQNVGRDCILKEADLPRLPYFQAVVKETLRLHPAIPLSLPHMNIVPFQLANYELPEMTSVIVNYEAIGRDSTVWQDPLEFKPERFLNVEISTHIKALEVLPFGYGRRACPGANLGLSLVQLALASLVQGFDWMPCAGQIPHDIDLIESSDFICFKAHKLQLLGAPRLAASVYQS</sequence>
<evidence type="ECO:0008006" key="9">
    <source>
        <dbReference type="Google" id="ProtNLM"/>
    </source>
</evidence>
<evidence type="ECO:0000256" key="4">
    <source>
        <dbReference type="ARBA" id="ARBA00023004"/>
    </source>
</evidence>
<protein>
    <recommendedName>
        <fullName evidence="9">Cytochrome P450</fullName>
    </recommendedName>
</protein>
<gene>
    <name evidence="7" type="ORF">CSSPTR1EN2_LOCUS10151</name>
</gene>
<keyword evidence="3 5" id="KW-0560">Oxidoreductase</keyword>
<comment type="similarity">
    <text evidence="1 5">Belongs to the cytochrome P450 family.</text>
</comment>
<keyword evidence="2 5" id="KW-0479">Metal-binding</keyword>
<organism evidence="7 8">
    <name type="scientific">Sphagnum troendelagicum</name>
    <dbReference type="NCBI Taxonomy" id="128251"/>
    <lineage>
        <taxon>Eukaryota</taxon>
        <taxon>Viridiplantae</taxon>
        <taxon>Streptophyta</taxon>
        <taxon>Embryophyta</taxon>
        <taxon>Bryophyta</taxon>
        <taxon>Sphagnophytina</taxon>
        <taxon>Sphagnopsida</taxon>
        <taxon>Sphagnales</taxon>
        <taxon>Sphagnaceae</taxon>
        <taxon>Sphagnum</taxon>
    </lineage>
</organism>
<keyword evidence="5" id="KW-0349">Heme</keyword>
<evidence type="ECO:0000256" key="5">
    <source>
        <dbReference type="RuleBase" id="RU000461"/>
    </source>
</evidence>
<evidence type="ECO:0000256" key="1">
    <source>
        <dbReference type="ARBA" id="ARBA00010617"/>
    </source>
</evidence>
<reference evidence="7" key="1">
    <citation type="submission" date="2024-02" db="EMBL/GenBank/DDBJ databases">
        <authorList>
            <consortium name="ELIXIR-Norway"/>
            <consortium name="Elixir Norway"/>
        </authorList>
    </citation>
    <scope>NUCLEOTIDE SEQUENCE</scope>
</reference>
<dbReference type="Pfam" id="PF00067">
    <property type="entry name" value="p450"/>
    <property type="match status" value="1"/>
</dbReference>
<evidence type="ECO:0000313" key="7">
    <source>
        <dbReference type="EMBL" id="CAK9210420.1"/>
    </source>
</evidence>
<keyword evidence="4 5" id="KW-0408">Iron</keyword>
<feature type="transmembrane region" description="Helical" evidence="6">
    <location>
        <begin position="30"/>
        <end position="48"/>
    </location>
</feature>
<keyword evidence="8" id="KW-1185">Reference proteome</keyword>
<keyword evidence="6" id="KW-1133">Transmembrane helix</keyword>
<evidence type="ECO:0000256" key="3">
    <source>
        <dbReference type="ARBA" id="ARBA00023002"/>
    </source>
</evidence>
<keyword evidence="6" id="KW-0812">Transmembrane</keyword>
<name>A0ABP0U119_9BRYO</name>
<dbReference type="InterPro" id="IPR036396">
    <property type="entry name" value="Cyt_P450_sf"/>
</dbReference>
<dbReference type="PANTHER" id="PTHR47944:SF4">
    <property type="entry name" value="OS09G0441700 PROTEIN"/>
    <property type="match status" value="1"/>
</dbReference>
<evidence type="ECO:0000313" key="8">
    <source>
        <dbReference type="Proteomes" id="UP001497512"/>
    </source>
</evidence>
<keyword evidence="6" id="KW-0472">Membrane</keyword>
<dbReference type="InterPro" id="IPR001128">
    <property type="entry name" value="Cyt_P450"/>
</dbReference>
<keyword evidence="5" id="KW-0503">Monooxygenase</keyword>
<dbReference type="PANTHER" id="PTHR47944">
    <property type="entry name" value="CYTOCHROME P450 98A9"/>
    <property type="match status" value="1"/>
</dbReference>
<dbReference type="SUPFAM" id="SSF48264">
    <property type="entry name" value="Cytochrome P450"/>
    <property type="match status" value="1"/>
</dbReference>
<dbReference type="PRINTS" id="PR00385">
    <property type="entry name" value="P450"/>
</dbReference>
<evidence type="ECO:0000256" key="2">
    <source>
        <dbReference type="ARBA" id="ARBA00022723"/>
    </source>
</evidence>
<dbReference type="InterPro" id="IPR017972">
    <property type="entry name" value="Cyt_P450_CS"/>
</dbReference>
<evidence type="ECO:0000256" key="6">
    <source>
        <dbReference type="SAM" id="Phobius"/>
    </source>
</evidence>
<dbReference type="PROSITE" id="PS00086">
    <property type="entry name" value="CYTOCHROME_P450"/>
    <property type="match status" value="1"/>
</dbReference>
<accession>A0ABP0U119</accession>
<dbReference type="PRINTS" id="PR00463">
    <property type="entry name" value="EP450I"/>
</dbReference>
<proteinExistence type="inferred from homology"/>
<dbReference type="CDD" id="cd20618">
    <property type="entry name" value="CYP71_clan"/>
    <property type="match status" value="1"/>
</dbReference>
<dbReference type="InterPro" id="IPR002401">
    <property type="entry name" value="Cyt_P450_E_grp-I"/>
</dbReference>
<dbReference type="Proteomes" id="UP001497512">
    <property type="component" value="Chromosome 18"/>
</dbReference>